<organism evidence="1 2">
    <name type="scientific">Rotaria sordida</name>
    <dbReference type="NCBI Taxonomy" id="392033"/>
    <lineage>
        <taxon>Eukaryota</taxon>
        <taxon>Metazoa</taxon>
        <taxon>Spiralia</taxon>
        <taxon>Gnathifera</taxon>
        <taxon>Rotifera</taxon>
        <taxon>Eurotatoria</taxon>
        <taxon>Bdelloidea</taxon>
        <taxon>Philodinida</taxon>
        <taxon>Philodinidae</taxon>
        <taxon>Rotaria</taxon>
    </lineage>
</organism>
<reference evidence="1" key="1">
    <citation type="submission" date="2021-02" db="EMBL/GenBank/DDBJ databases">
        <authorList>
            <person name="Nowell W R."/>
        </authorList>
    </citation>
    <scope>NUCLEOTIDE SEQUENCE</scope>
</reference>
<accession>A0A820D565</accession>
<evidence type="ECO:0000313" key="2">
    <source>
        <dbReference type="Proteomes" id="UP000663823"/>
    </source>
</evidence>
<name>A0A820D565_9BILA</name>
<gene>
    <name evidence="1" type="ORF">OTI717_LOCUS39334</name>
</gene>
<feature type="non-terminal residue" evidence="1">
    <location>
        <position position="1"/>
    </location>
</feature>
<proteinExistence type="predicted"/>
<dbReference type="EMBL" id="CAJOAX010024908">
    <property type="protein sequence ID" value="CAF4219975.1"/>
    <property type="molecule type" value="Genomic_DNA"/>
</dbReference>
<protein>
    <submittedName>
        <fullName evidence="1">Uncharacterized protein</fullName>
    </submittedName>
</protein>
<comment type="caution">
    <text evidence="1">The sequence shown here is derived from an EMBL/GenBank/DDBJ whole genome shotgun (WGS) entry which is preliminary data.</text>
</comment>
<dbReference type="Proteomes" id="UP000663823">
    <property type="component" value="Unassembled WGS sequence"/>
</dbReference>
<sequence length="9" mass="1011">QDLVLPTIL</sequence>
<evidence type="ECO:0000313" key="1">
    <source>
        <dbReference type="EMBL" id="CAF4219975.1"/>
    </source>
</evidence>